<evidence type="ECO:0000313" key="1">
    <source>
        <dbReference type="EMBL" id="CRL05975.1"/>
    </source>
</evidence>
<dbReference type="AlphaFoldDB" id="A0A1J1J0Q0"/>
<reference evidence="1 2" key="1">
    <citation type="submission" date="2015-04" db="EMBL/GenBank/DDBJ databases">
        <authorList>
            <person name="Syromyatnikov M.Y."/>
            <person name="Popov V.N."/>
        </authorList>
    </citation>
    <scope>NUCLEOTIDE SEQUENCE [LARGE SCALE GENOMIC DNA]</scope>
</reference>
<proteinExistence type="predicted"/>
<keyword evidence="2" id="KW-1185">Reference proteome</keyword>
<dbReference type="Proteomes" id="UP000183832">
    <property type="component" value="Unassembled WGS sequence"/>
</dbReference>
<dbReference type="EMBL" id="CVRI01000066">
    <property type="protein sequence ID" value="CRL05975.1"/>
    <property type="molecule type" value="Genomic_DNA"/>
</dbReference>
<organism evidence="1 2">
    <name type="scientific">Clunio marinus</name>
    <dbReference type="NCBI Taxonomy" id="568069"/>
    <lineage>
        <taxon>Eukaryota</taxon>
        <taxon>Metazoa</taxon>
        <taxon>Ecdysozoa</taxon>
        <taxon>Arthropoda</taxon>
        <taxon>Hexapoda</taxon>
        <taxon>Insecta</taxon>
        <taxon>Pterygota</taxon>
        <taxon>Neoptera</taxon>
        <taxon>Endopterygota</taxon>
        <taxon>Diptera</taxon>
        <taxon>Nematocera</taxon>
        <taxon>Chironomoidea</taxon>
        <taxon>Chironomidae</taxon>
        <taxon>Clunio</taxon>
    </lineage>
</organism>
<evidence type="ECO:0000313" key="2">
    <source>
        <dbReference type="Proteomes" id="UP000183832"/>
    </source>
</evidence>
<name>A0A1J1J0Q0_9DIPT</name>
<gene>
    <name evidence="1" type="ORF">CLUMA_CG019337</name>
</gene>
<protein>
    <submittedName>
        <fullName evidence="1">CLUMA_CG019337, isoform A</fullName>
    </submittedName>
</protein>
<sequence length="98" mass="11178">MLKVYDNSRQSFVASSSICFSVGAFRELDQALKCFGNLQTQAALRMTRRFINDDDDIKLYICACLMFKMRAQNLSCEGVKQIVPSMKLPVCLEQNNKQ</sequence>
<accession>A0A1J1J0Q0</accession>